<feature type="transmembrane region" description="Helical" evidence="2">
    <location>
        <begin position="21"/>
        <end position="43"/>
    </location>
</feature>
<dbReference type="PANTHER" id="PTHR42305">
    <property type="entry name" value="MEMBRANE PROTEIN RV1733C-RELATED"/>
    <property type="match status" value="1"/>
</dbReference>
<keyword evidence="4" id="KW-1185">Reference proteome</keyword>
<sequence length="201" mass="21497">MRAASGVWRWRRNPLRRRTDLVEAWVALAAVLLIVLAAPVAGWCCGALTDRVLEQAVRHQHQQRHATTALVVKPLPGPSVSTNPDGSPDGSTRSRVLANWTAADGSRHTGPLITSTLHDKPGDSLPIWTDDHGTVVNHPLDTDTARAHAALAGIAAAGAAGGLVIGARHLIVRLLVRRRYVRLDRAWAEAGPDWGRTGTGS</sequence>
<evidence type="ECO:0000256" key="2">
    <source>
        <dbReference type="SAM" id="Phobius"/>
    </source>
</evidence>
<evidence type="ECO:0000256" key="1">
    <source>
        <dbReference type="SAM" id="MobiDB-lite"/>
    </source>
</evidence>
<organism evidence="3 4">
    <name type="scientific">Streptomyces beijiangensis</name>
    <dbReference type="NCBI Taxonomy" id="163361"/>
    <lineage>
        <taxon>Bacteria</taxon>
        <taxon>Bacillati</taxon>
        <taxon>Actinomycetota</taxon>
        <taxon>Actinomycetes</taxon>
        <taxon>Kitasatosporales</taxon>
        <taxon>Streptomycetaceae</taxon>
        <taxon>Streptomyces</taxon>
    </lineage>
</organism>
<comment type="caution">
    <text evidence="3">The sequence shown here is derived from an EMBL/GenBank/DDBJ whole genome shotgun (WGS) entry which is preliminary data.</text>
</comment>
<dbReference type="Proteomes" id="UP000664167">
    <property type="component" value="Unassembled WGS sequence"/>
</dbReference>
<reference evidence="3" key="1">
    <citation type="submission" date="2021-03" db="EMBL/GenBank/DDBJ databases">
        <title>Streptomyces poriferae sp. nov., a novel marine sponge-derived Actinobacteria species with anti-MRSA activity.</title>
        <authorList>
            <person name="Sandoval-Powers M."/>
            <person name="Kralova S."/>
            <person name="Nguyen G.-S."/>
            <person name="Fawwal D."/>
            <person name="Degnes K."/>
            <person name="Klinkenberg G."/>
            <person name="Sletta H."/>
            <person name="Wentzel A."/>
            <person name="Liles M.R."/>
        </authorList>
    </citation>
    <scope>NUCLEOTIDE SEQUENCE</scope>
    <source>
        <strain evidence="3">DSM 41794</strain>
    </source>
</reference>
<protein>
    <submittedName>
        <fullName evidence="3">Uncharacterized protein</fullName>
    </submittedName>
</protein>
<dbReference type="EMBL" id="JAFLRJ010000476">
    <property type="protein sequence ID" value="MBO0516969.1"/>
    <property type="molecule type" value="Genomic_DNA"/>
</dbReference>
<keyword evidence="2" id="KW-1133">Transmembrane helix</keyword>
<dbReference type="AlphaFoldDB" id="A0A939FF55"/>
<proteinExistence type="predicted"/>
<feature type="compositionally biased region" description="Polar residues" evidence="1">
    <location>
        <begin position="79"/>
        <end position="93"/>
    </location>
</feature>
<dbReference type="RefSeq" id="WP_206968836.1">
    <property type="nucleotide sequence ID" value="NZ_BAAAJJ010000010.1"/>
</dbReference>
<accession>A0A939FF55</accession>
<feature type="transmembrane region" description="Helical" evidence="2">
    <location>
        <begin position="149"/>
        <end position="176"/>
    </location>
</feature>
<dbReference type="PANTHER" id="PTHR42305:SF1">
    <property type="entry name" value="MEMBRANE PROTEIN RV1733C-RELATED"/>
    <property type="match status" value="1"/>
</dbReference>
<keyword evidence="2" id="KW-0812">Transmembrane</keyword>
<evidence type="ECO:0000313" key="3">
    <source>
        <dbReference type="EMBL" id="MBO0516969.1"/>
    </source>
</evidence>
<feature type="region of interest" description="Disordered" evidence="1">
    <location>
        <begin position="73"/>
        <end position="93"/>
    </location>
</feature>
<keyword evidence="2" id="KW-0472">Membrane</keyword>
<gene>
    <name evidence="3" type="ORF">J0695_35185</name>
</gene>
<dbReference type="InterPro" id="IPR039708">
    <property type="entry name" value="MT1774/Rv1733c-like"/>
</dbReference>
<evidence type="ECO:0000313" key="4">
    <source>
        <dbReference type="Proteomes" id="UP000664167"/>
    </source>
</evidence>
<name>A0A939FF55_9ACTN</name>